<feature type="transmembrane region" description="Helical" evidence="7">
    <location>
        <begin position="161"/>
        <end position="179"/>
    </location>
</feature>
<evidence type="ECO:0000313" key="10">
    <source>
        <dbReference type="Proteomes" id="UP001058533"/>
    </source>
</evidence>
<dbReference type="PANTHER" id="PTHR43731">
    <property type="entry name" value="RHOMBOID PROTEASE"/>
    <property type="match status" value="1"/>
</dbReference>
<dbReference type="InterPro" id="IPR035952">
    <property type="entry name" value="Rhomboid-like_sf"/>
</dbReference>
<feature type="transmembrane region" description="Helical" evidence="7">
    <location>
        <begin position="122"/>
        <end position="141"/>
    </location>
</feature>
<name>A0ABY5LC03_9SPHN</name>
<sequence>MLEKAPATAAIGAVTAFIGLALILTGNVDYTAVYAGFIPARFGGAEAGFLNDAGLLPAWLTPFSATLVHGGFTHLLFNMVMLLIVGKATEIAIGTRGILALYLVGAVASVFAHWVIDPNSTQPMIGASGAVSAIVGAYAILYGRQRTGAIGPFSPRLVQIAWLIGAWTAINLLIGFLTAGTDSPIAAAAHVGGFIAGVVLVRPLLEWQWREA</sequence>
<feature type="transmembrane region" description="Helical" evidence="7">
    <location>
        <begin position="7"/>
        <end position="24"/>
    </location>
</feature>
<evidence type="ECO:0000256" key="1">
    <source>
        <dbReference type="ARBA" id="ARBA00004141"/>
    </source>
</evidence>
<evidence type="ECO:0000256" key="5">
    <source>
        <dbReference type="ARBA" id="ARBA00022989"/>
    </source>
</evidence>
<comment type="subcellular location">
    <subcellularLocation>
        <location evidence="1">Membrane</location>
        <topology evidence="1">Multi-pass membrane protein</topology>
    </subcellularLocation>
</comment>
<feature type="transmembrane region" description="Helical" evidence="7">
    <location>
        <begin position="63"/>
        <end position="85"/>
    </location>
</feature>
<evidence type="ECO:0000256" key="6">
    <source>
        <dbReference type="ARBA" id="ARBA00023136"/>
    </source>
</evidence>
<dbReference type="GO" id="GO:0006508">
    <property type="term" value="P:proteolysis"/>
    <property type="evidence" value="ECO:0007669"/>
    <property type="project" value="UniProtKB-KW"/>
</dbReference>
<keyword evidence="4" id="KW-0378">Hydrolase</keyword>
<keyword evidence="3 7" id="KW-0812">Transmembrane</keyword>
<dbReference type="Gene3D" id="1.20.1540.10">
    <property type="entry name" value="Rhomboid-like"/>
    <property type="match status" value="1"/>
</dbReference>
<evidence type="ECO:0000256" key="2">
    <source>
        <dbReference type="ARBA" id="ARBA00009045"/>
    </source>
</evidence>
<dbReference type="EMBL" id="CP101740">
    <property type="protein sequence ID" value="UUL83329.1"/>
    <property type="molecule type" value="Genomic_DNA"/>
</dbReference>
<dbReference type="RefSeq" id="WP_256507170.1">
    <property type="nucleotide sequence ID" value="NZ_CP101740.1"/>
</dbReference>
<keyword evidence="6 7" id="KW-0472">Membrane</keyword>
<feature type="domain" description="Peptidase S54 rhomboid" evidence="8">
    <location>
        <begin position="59"/>
        <end position="204"/>
    </location>
</feature>
<dbReference type="InterPro" id="IPR022764">
    <property type="entry name" value="Peptidase_S54_rhomboid_dom"/>
</dbReference>
<accession>A0ABY5LC03</accession>
<dbReference type="GO" id="GO:0008233">
    <property type="term" value="F:peptidase activity"/>
    <property type="evidence" value="ECO:0007669"/>
    <property type="project" value="UniProtKB-KW"/>
</dbReference>
<dbReference type="SUPFAM" id="SSF144091">
    <property type="entry name" value="Rhomboid-like"/>
    <property type="match status" value="1"/>
</dbReference>
<dbReference type="PANTHER" id="PTHR43731:SF14">
    <property type="entry name" value="PRESENILIN-ASSOCIATED RHOMBOID-LIKE PROTEIN, MITOCHONDRIAL"/>
    <property type="match status" value="1"/>
</dbReference>
<organism evidence="9 10">
    <name type="scientific">Sphingomonas qomolangmaensis</name>
    <dbReference type="NCBI Taxonomy" id="2918765"/>
    <lineage>
        <taxon>Bacteria</taxon>
        <taxon>Pseudomonadati</taxon>
        <taxon>Pseudomonadota</taxon>
        <taxon>Alphaproteobacteria</taxon>
        <taxon>Sphingomonadales</taxon>
        <taxon>Sphingomonadaceae</taxon>
        <taxon>Sphingomonas</taxon>
    </lineage>
</organism>
<evidence type="ECO:0000256" key="3">
    <source>
        <dbReference type="ARBA" id="ARBA00022692"/>
    </source>
</evidence>
<evidence type="ECO:0000256" key="7">
    <source>
        <dbReference type="SAM" id="Phobius"/>
    </source>
</evidence>
<dbReference type="InterPro" id="IPR050925">
    <property type="entry name" value="Rhomboid_protease_S54"/>
</dbReference>
<evidence type="ECO:0000313" key="9">
    <source>
        <dbReference type="EMBL" id="UUL83329.1"/>
    </source>
</evidence>
<evidence type="ECO:0000259" key="8">
    <source>
        <dbReference type="Pfam" id="PF01694"/>
    </source>
</evidence>
<keyword evidence="5 7" id="KW-1133">Transmembrane helix</keyword>
<comment type="similarity">
    <text evidence="2">Belongs to the peptidase S54 family.</text>
</comment>
<dbReference type="Proteomes" id="UP001058533">
    <property type="component" value="Chromosome"/>
</dbReference>
<keyword evidence="10" id="KW-1185">Reference proteome</keyword>
<keyword evidence="9" id="KW-0645">Protease</keyword>
<proteinExistence type="inferred from homology"/>
<protein>
    <submittedName>
        <fullName evidence="9">Rhomboid family intramembrane serine protease</fullName>
    </submittedName>
</protein>
<reference evidence="9" key="1">
    <citation type="submission" date="2022-07" db="EMBL/GenBank/DDBJ databases">
        <title>Sphingomonas sp. nov., a novel bacterium isolated from the north slope of the Mount Everest.</title>
        <authorList>
            <person name="Cui X."/>
            <person name="Liu Y."/>
        </authorList>
    </citation>
    <scope>NUCLEOTIDE SEQUENCE</scope>
    <source>
        <strain evidence="9">S5-59</strain>
    </source>
</reference>
<gene>
    <name evidence="9" type="ORF">NMP03_03600</name>
</gene>
<dbReference type="Pfam" id="PF01694">
    <property type="entry name" value="Rhomboid"/>
    <property type="match status" value="1"/>
</dbReference>
<feature type="transmembrane region" description="Helical" evidence="7">
    <location>
        <begin position="185"/>
        <end position="205"/>
    </location>
</feature>
<feature type="transmembrane region" description="Helical" evidence="7">
    <location>
        <begin position="97"/>
        <end position="116"/>
    </location>
</feature>
<evidence type="ECO:0000256" key="4">
    <source>
        <dbReference type="ARBA" id="ARBA00022801"/>
    </source>
</evidence>